<evidence type="ECO:0000313" key="2">
    <source>
        <dbReference type="Proteomes" id="UP000284403"/>
    </source>
</evidence>
<dbReference type="CDD" id="cd23744">
    <property type="entry name" value="RESC17"/>
    <property type="match status" value="1"/>
</dbReference>
<dbReference type="AlphaFoldDB" id="A0A422PIT1"/>
<comment type="caution">
    <text evidence="1">The sequence shown here is derived from an EMBL/GenBank/DDBJ whole genome shotgun (WGS) entry which is preliminary data.</text>
</comment>
<gene>
    <name evidence="1" type="ORF">Tco025E_04862</name>
</gene>
<evidence type="ECO:0000313" key="1">
    <source>
        <dbReference type="EMBL" id="RNF17630.1"/>
    </source>
</evidence>
<dbReference type="Proteomes" id="UP000284403">
    <property type="component" value="Unassembled WGS sequence"/>
</dbReference>
<dbReference type="OrthoDB" id="239498at2759"/>
<dbReference type="EMBL" id="MKKU01000256">
    <property type="protein sequence ID" value="RNF17630.1"/>
    <property type="molecule type" value="Genomic_DNA"/>
</dbReference>
<organism evidence="1 2">
    <name type="scientific">Trypanosoma conorhini</name>
    <dbReference type="NCBI Taxonomy" id="83891"/>
    <lineage>
        <taxon>Eukaryota</taxon>
        <taxon>Discoba</taxon>
        <taxon>Euglenozoa</taxon>
        <taxon>Kinetoplastea</taxon>
        <taxon>Metakinetoplastina</taxon>
        <taxon>Trypanosomatida</taxon>
        <taxon>Trypanosomatidae</taxon>
        <taxon>Trypanosoma</taxon>
    </lineage>
</organism>
<accession>A0A422PIT1</accession>
<name>A0A422PIT1_9TRYP</name>
<dbReference type="RefSeq" id="XP_029228222.1">
    <property type="nucleotide sequence ID" value="XM_029371767.1"/>
</dbReference>
<protein>
    <submittedName>
        <fullName evidence="1">Uncharacterized protein</fullName>
    </submittedName>
</protein>
<proteinExistence type="predicted"/>
<sequence length="347" mass="37198">MRRCILARCAARLAAVLQEVVRHAPASGIPLAEVEAELNERMQAAATGAGAPQPVSSWQGALPEVNATHFVSGSALYPRNWEETLRRVAADIPCEGATEQELVERIVEQEPRFSPAVSLGEPVSTWVQRRFPHILQVSRSAACGTPIYRVVGGPLPPEAECVARVLQLLGRGKLPVYTDASLIVPLLPASMSPAKGKWLRLFESEAVRRHFDVDVEAFVRISPDRSPSTVLVDATSVEVTRVEAILAAKGILDSLCVVKVFRRPDGPAWSADDVIVQSFLEPEHVIGAAIAAMGASSAVKVYVLCGAEAKARYAAALSDLLGQGETPVTICTPTNDEEAGTKQRVET</sequence>
<dbReference type="GeneID" id="40318473"/>
<keyword evidence="2" id="KW-1185">Reference proteome</keyword>
<reference evidence="1 2" key="1">
    <citation type="journal article" date="2018" name="BMC Genomics">
        <title>Genomic comparison of Trypanosoma conorhini and Trypanosoma rangeli to Trypanosoma cruzi strains of high and low virulence.</title>
        <authorList>
            <person name="Bradwell K.R."/>
            <person name="Koparde V.N."/>
            <person name="Matveyev A.V."/>
            <person name="Serrano M.G."/>
            <person name="Alves J.M."/>
            <person name="Parikh H."/>
            <person name="Huang B."/>
            <person name="Lee V."/>
            <person name="Espinosa-Alvarez O."/>
            <person name="Ortiz P.A."/>
            <person name="Costa-Martins A.G."/>
            <person name="Teixeira M.M."/>
            <person name="Buck G.A."/>
        </authorList>
    </citation>
    <scope>NUCLEOTIDE SEQUENCE [LARGE SCALE GENOMIC DNA]</scope>
    <source>
        <strain evidence="1 2">025E</strain>
    </source>
</reference>